<reference evidence="2" key="1">
    <citation type="submission" date="2018-05" db="EMBL/GenBank/DDBJ databases">
        <authorList>
            <person name="Lanie J.A."/>
            <person name="Ng W.-L."/>
            <person name="Kazmierczak K.M."/>
            <person name="Andrzejewski T.M."/>
            <person name="Davidsen T.M."/>
            <person name="Wayne K.J."/>
            <person name="Tettelin H."/>
            <person name="Glass J.I."/>
            <person name="Rusch D."/>
            <person name="Podicherti R."/>
            <person name="Tsui H.-C.T."/>
            <person name="Winkler M.E."/>
        </authorList>
    </citation>
    <scope>NUCLEOTIDE SEQUENCE</scope>
</reference>
<name>A0A382SIJ9_9ZZZZ</name>
<gene>
    <name evidence="2" type="ORF">METZ01_LOCUS362543</name>
</gene>
<sequence length="105" mass="12210">MTCRVIADFTFKEGWCEKIRAMLEDEKNGLNLTANFEGCIDIDMAIDMDNPNRMILTETWEEREHHSKYMEFRQSEGPEGVVAQILDNLSQEPAFSWSEVVYKGQ</sequence>
<accession>A0A382SIJ9</accession>
<protein>
    <recommendedName>
        <fullName evidence="1">ABM domain-containing protein</fullName>
    </recommendedName>
</protein>
<dbReference type="EMBL" id="UINC01129359">
    <property type="protein sequence ID" value="SVD09689.1"/>
    <property type="molecule type" value="Genomic_DNA"/>
</dbReference>
<evidence type="ECO:0000313" key="2">
    <source>
        <dbReference type="EMBL" id="SVD09689.1"/>
    </source>
</evidence>
<feature type="domain" description="ABM" evidence="1">
    <location>
        <begin position="4"/>
        <end position="70"/>
    </location>
</feature>
<dbReference type="SUPFAM" id="SSF54909">
    <property type="entry name" value="Dimeric alpha+beta barrel"/>
    <property type="match status" value="1"/>
</dbReference>
<dbReference type="Pfam" id="PF03992">
    <property type="entry name" value="ABM"/>
    <property type="match status" value="1"/>
</dbReference>
<dbReference type="AlphaFoldDB" id="A0A382SIJ9"/>
<dbReference type="InterPro" id="IPR011008">
    <property type="entry name" value="Dimeric_a/b-barrel"/>
</dbReference>
<dbReference type="Gene3D" id="3.30.70.100">
    <property type="match status" value="1"/>
</dbReference>
<proteinExistence type="predicted"/>
<dbReference type="InterPro" id="IPR007138">
    <property type="entry name" value="ABM_dom"/>
</dbReference>
<evidence type="ECO:0000259" key="1">
    <source>
        <dbReference type="Pfam" id="PF03992"/>
    </source>
</evidence>
<organism evidence="2">
    <name type="scientific">marine metagenome</name>
    <dbReference type="NCBI Taxonomy" id="408172"/>
    <lineage>
        <taxon>unclassified sequences</taxon>
        <taxon>metagenomes</taxon>
        <taxon>ecological metagenomes</taxon>
    </lineage>
</organism>